<reference evidence="1 2" key="2">
    <citation type="journal article" date="2019" name="G3 (Bethesda)">
        <title>Hybrid Assembly of the Genome of the Entomopathogenic Nematode Steinernema carpocapsae Identifies the X-Chromosome.</title>
        <authorList>
            <person name="Serra L."/>
            <person name="Macchietto M."/>
            <person name="Macias-Munoz A."/>
            <person name="McGill C.J."/>
            <person name="Rodriguez I.M."/>
            <person name="Rodriguez B."/>
            <person name="Murad R."/>
            <person name="Mortazavi A."/>
        </authorList>
    </citation>
    <scope>NUCLEOTIDE SEQUENCE [LARGE SCALE GENOMIC DNA]</scope>
    <source>
        <strain evidence="1 2">ALL</strain>
    </source>
</reference>
<organism evidence="1 2">
    <name type="scientific">Steinernema carpocapsae</name>
    <name type="common">Entomopathogenic nematode</name>
    <dbReference type="NCBI Taxonomy" id="34508"/>
    <lineage>
        <taxon>Eukaryota</taxon>
        <taxon>Metazoa</taxon>
        <taxon>Ecdysozoa</taxon>
        <taxon>Nematoda</taxon>
        <taxon>Chromadorea</taxon>
        <taxon>Rhabditida</taxon>
        <taxon>Tylenchina</taxon>
        <taxon>Panagrolaimomorpha</taxon>
        <taxon>Strongyloidoidea</taxon>
        <taxon>Steinernematidae</taxon>
        <taxon>Steinernema</taxon>
    </lineage>
</organism>
<protein>
    <submittedName>
        <fullName evidence="1">Uncharacterized protein</fullName>
    </submittedName>
</protein>
<keyword evidence="2" id="KW-1185">Reference proteome</keyword>
<reference evidence="1 2" key="1">
    <citation type="journal article" date="2015" name="Genome Biol.">
        <title>Comparative genomics of Steinernema reveals deeply conserved gene regulatory networks.</title>
        <authorList>
            <person name="Dillman A.R."/>
            <person name="Macchietto M."/>
            <person name="Porter C.F."/>
            <person name="Rogers A."/>
            <person name="Williams B."/>
            <person name="Antoshechkin I."/>
            <person name="Lee M.M."/>
            <person name="Goodwin Z."/>
            <person name="Lu X."/>
            <person name="Lewis E.E."/>
            <person name="Goodrich-Blair H."/>
            <person name="Stock S.P."/>
            <person name="Adams B.J."/>
            <person name="Sternberg P.W."/>
            <person name="Mortazavi A."/>
        </authorList>
    </citation>
    <scope>NUCLEOTIDE SEQUENCE [LARGE SCALE GENOMIC DNA]</scope>
    <source>
        <strain evidence="1 2">ALL</strain>
    </source>
</reference>
<name>A0A4V6A1V8_STECR</name>
<gene>
    <name evidence="1" type="ORF">L596_017401</name>
</gene>
<dbReference type="EMBL" id="AZBU02000005">
    <property type="protein sequence ID" value="TKR76235.1"/>
    <property type="molecule type" value="Genomic_DNA"/>
</dbReference>
<evidence type="ECO:0000313" key="1">
    <source>
        <dbReference type="EMBL" id="TKR76235.1"/>
    </source>
</evidence>
<accession>A0A4V6A1V8</accession>
<proteinExistence type="predicted"/>
<evidence type="ECO:0000313" key="2">
    <source>
        <dbReference type="Proteomes" id="UP000298663"/>
    </source>
</evidence>
<dbReference type="AlphaFoldDB" id="A0A4V6A1V8"/>
<comment type="caution">
    <text evidence="1">The sequence shown here is derived from an EMBL/GenBank/DDBJ whole genome shotgun (WGS) entry which is preliminary data.</text>
</comment>
<sequence length="92" mass="10177">MNPGLHDGDALGQHEEVGEELEIEVVDGFVNPAVVILRFDALVCRVDAQLAEDVFPDEAVVEEVRIRGGHDFQAVLPQVSEGDWHAHFQTFV</sequence>
<dbReference type="Proteomes" id="UP000298663">
    <property type="component" value="Unassembled WGS sequence"/>
</dbReference>